<protein>
    <submittedName>
        <fullName evidence="2">Class I SAM-dependent methyltransferase</fullName>
    </submittedName>
</protein>
<dbReference type="InterPro" id="IPR013216">
    <property type="entry name" value="Methyltransf_11"/>
</dbReference>
<organism evidence="2 3">
    <name type="scientific">Paraburkholderia ginsengisoli</name>
    <dbReference type="NCBI Taxonomy" id="311231"/>
    <lineage>
        <taxon>Bacteria</taxon>
        <taxon>Pseudomonadati</taxon>
        <taxon>Pseudomonadota</taxon>
        <taxon>Betaproteobacteria</taxon>
        <taxon>Burkholderiales</taxon>
        <taxon>Burkholderiaceae</taxon>
        <taxon>Paraburkholderia</taxon>
    </lineage>
</organism>
<reference evidence="2 3" key="1">
    <citation type="submission" date="2020-12" db="EMBL/GenBank/DDBJ databases">
        <title>FDA dAtabase for Regulatory Grade micrObial Sequences (FDA-ARGOS): Supporting development and validation of Infectious Disease Dx tests.</title>
        <authorList>
            <person name="Nelson B."/>
            <person name="Plummer A."/>
            <person name="Tallon L."/>
            <person name="Sadzewicz L."/>
            <person name="Zhao X."/>
            <person name="Boylan J."/>
            <person name="Ott S."/>
            <person name="Bowen H."/>
            <person name="Vavikolanu K."/>
            <person name="Mehta A."/>
            <person name="Aluvathingal J."/>
            <person name="Nadendla S."/>
            <person name="Myers T."/>
            <person name="Yan Y."/>
            <person name="Sichtig H."/>
        </authorList>
    </citation>
    <scope>NUCLEOTIDE SEQUENCE [LARGE SCALE GENOMIC DNA]</scope>
    <source>
        <strain evidence="2 3">FDAARGOS_1049</strain>
    </source>
</reference>
<dbReference type="RefSeq" id="WP_052400395.1">
    <property type="nucleotide sequence ID" value="NZ_CP066075.1"/>
</dbReference>
<dbReference type="SUPFAM" id="SSF53335">
    <property type="entry name" value="S-adenosyl-L-methionine-dependent methyltransferases"/>
    <property type="match status" value="1"/>
</dbReference>
<accession>A0A7T4N1K7</accession>
<keyword evidence="2" id="KW-0808">Transferase</keyword>
<dbReference type="EMBL" id="CP066075">
    <property type="protein sequence ID" value="QQC63583.1"/>
    <property type="molecule type" value="Genomic_DNA"/>
</dbReference>
<dbReference type="Pfam" id="PF08241">
    <property type="entry name" value="Methyltransf_11"/>
    <property type="match status" value="1"/>
</dbReference>
<dbReference type="PANTHER" id="PTHR43861:SF1">
    <property type="entry name" value="TRANS-ACONITATE 2-METHYLTRANSFERASE"/>
    <property type="match status" value="1"/>
</dbReference>
<dbReference type="KEGG" id="pgis:I6I06_14985"/>
<dbReference type="GO" id="GO:0032259">
    <property type="term" value="P:methylation"/>
    <property type="evidence" value="ECO:0007669"/>
    <property type="project" value="UniProtKB-KW"/>
</dbReference>
<gene>
    <name evidence="2" type="ORF">I6I06_14985</name>
</gene>
<keyword evidence="2" id="KW-0489">Methyltransferase</keyword>
<proteinExistence type="predicted"/>
<keyword evidence="3" id="KW-1185">Reference proteome</keyword>
<dbReference type="PANTHER" id="PTHR43861">
    <property type="entry name" value="TRANS-ACONITATE 2-METHYLTRANSFERASE-RELATED"/>
    <property type="match status" value="1"/>
</dbReference>
<evidence type="ECO:0000313" key="3">
    <source>
        <dbReference type="Proteomes" id="UP000595610"/>
    </source>
</evidence>
<dbReference type="Gene3D" id="3.40.50.150">
    <property type="entry name" value="Vaccinia Virus protein VP39"/>
    <property type="match status" value="1"/>
</dbReference>
<dbReference type="InterPro" id="IPR029063">
    <property type="entry name" value="SAM-dependent_MTases_sf"/>
</dbReference>
<feature type="domain" description="Methyltransferase type 11" evidence="1">
    <location>
        <begin position="66"/>
        <end position="163"/>
    </location>
</feature>
<dbReference type="AlphaFoldDB" id="A0A7T4N1K7"/>
<dbReference type="GO" id="GO:0008757">
    <property type="term" value="F:S-adenosylmethionine-dependent methyltransferase activity"/>
    <property type="evidence" value="ECO:0007669"/>
    <property type="project" value="InterPro"/>
</dbReference>
<sequence>MMEDRIRQQWEALGTDDPYWAVLSDPTKQHGGWDKDEFFRTGGKEIDLILSKSASLGVNLGSELALDYGCGVGRLSRALATRFQRVVGVDISDTMLTEAKAANTRFSNVQFVRNDGKALPDIANRSVDFIYSNIVLQHSPKEVQQSLIKEFCRVLRPGGVLVFQTPSSQNLTTIKGALHFLLGNRILNIGRTLKYGKTRVMEMHTLPKKDVLKTLNGEGMQVLNVERYDTAGRAFISYIYYVTTT</sequence>
<evidence type="ECO:0000259" key="1">
    <source>
        <dbReference type="Pfam" id="PF08241"/>
    </source>
</evidence>
<dbReference type="CDD" id="cd02440">
    <property type="entry name" value="AdoMet_MTases"/>
    <property type="match status" value="1"/>
</dbReference>
<dbReference type="Proteomes" id="UP000595610">
    <property type="component" value="Chromosome 1"/>
</dbReference>
<evidence type="ECO:0000313" key="2">
    <source>
        <dbReference type="EMBL" id="QQC63583.1"/>
    </source>
</evidence>
<name>A0A7T4N1K7_9BURK</name>